<sequence>MFIENLKNDVMVKENVKPKSQIEFFINKSAKEFNNDTKIYRYMDFDCFLQILDKKFYISAKKHFSDCYDAGTKVPLKDIFKNFVNVCEGKSVVLKNYTSIELIEMFKKSQNYLTSCWTLNKDDILMWQAYTHGNCGICIESTVGNVIAALDPNAIKPYLICCSPMYYNGYSSLQEVEGILFQKQNQYKGEKEVRFYFLNGIFNDESANYDKNYAVFDIDSDVLIDEVILSPFMRGNSAQVLKHKLEESNPYLEGRIYKSEISL</sequence>
<evidence type="ECO:0000313" key="1">
    <source>
        <dbReference type="EMBL" id="RGW68743.1"/>
    </source>
</evidence>
<organism evidence="1 2">
    <name type="scientific">Segatella copri</name>
    <dbReference type="NCBI Taxonomy" id="165179"/>
    <lineage>
        <taxon>Bacteria</taxon>
        <taxon>Pseudomonadati</taxon>
        <taxon>Bacteroidota</taxon>
        <taxon>Bacteroidia</taxon>
        <taxon>Bacteroidales</taxon>
        <taxon>Prevotellaceae</taxon>
        <taxon>Segatella</taxon>
    </lineage>
</organism>
<protein>
    <recommendedName>
        <fullName evidence="3">DUF2971 domain-containing protein</fullName>
    </recommendedName>
</protein>
<name>A0AA92W8D0_9BACT</name>
<dbReference type="AlphaFoldDB" id="A0AA92W8D0"/>
<evidence type="ECO:0000313" key="2">
    <source>
        <dbReference type="Proteomes" id="UP000286077"/>
    </source>
</evidence>
<evidence type="ECO:0008006" key="3">
    <source>
        <dbReference type="Google" id="ProtNLM"/>
    </source>
</evidence>
<gene>
    <name evidence="1" type="ORF">DWV60_06060</name>
</gene>
<accession>A0AA92W8D0</accession>
<dbReference type="EMBL" id="QSAQ01000012">
    <property type="protein sequence ID" value="RGW68743.1"/>
    <property type="molecule type" value="Genomic_DNA"/>
</dbReference>
<reference evidence="1 2" key="1">
    <citation type="submission" date="2018-08" db="EMBL/GenBank/DDBJ databases">
        <title>A genome reference for cultivated species of the human gut microbiota.</title>
        <authorList>
            <person name="Zou Y."/>
            <person name="Xue W."/>
            <person name="Luo G."/>
        </authorList>
    </citation>
    <scope>NUCLEOTIDE SEQUENCE [LARGE SCALE GENOMIC DNA]</scope>
    <source>
        <strain evidence="1 2">AF11-14</strain>
    </source>
</reference>
<comment type="caution">
    <text evidence="1">The sequence shown here is derived from an EMBL/GenBank/DDBJ whole genome shotgun (WGS) entry which is preliminary data.</text>
</comment>
<dbReference type="Proteomes" id="UP000286077">
    <property type="component" value="Unassembled WGS sequence"/>
</dbReference>
<proteinExistence type="predicted"/>